<dbReference type="GO" id="GO:0008270">
    <property type="term" value="F:zinc ion binding"/>
    <property type="evidence" value="ECO:0007669"/>
    <property type="project" value="UniProtKB-UniRule"/>
</dbReference>
<dbReference type="GO" id="GO:0005634">
    <property type="term" value="C:nucleus"/>
    <property type="evidence" value="ECO:0007669"/>
    <property type="project" value="UniProtKB-SubCell"/>
</dbReference>
<gene>
    <name evidence="13" type="primary">LOC112056673</name>
</gene>
<feature type="domain" description="C2H2-type" evidence="10">
    <location>
        <begin position="388"/>
        <end position="415"/>
    </location>
</feature>
<dbReference type="InterPro" id="IPR012934">
    <property type="entry name" value="Znf_AD"/>
</dbReference>
<keyword evidence="12" id="KW-1185">Reference proteome</keyword>
<reference evidence="13" key="1">
    <citation type="submission" date="2025-08" db="UniProtKB">
        <authorList>
            <consortium name="RefSeq"/>
        </authorList>
    </citation>
    <scope>IDENTIFICATION</scope>
</reference>
<dbReference type="Pfam" id="PF12874">
    <property type="entry name" value="zf-met"/>
    <property type="match status" value="1"/>
</dbReference>
<dbReference type="GO" id="GO:0010468">
    <property type="term" value="P:regulation of gene expression"/>
    <property type="evidence" value="ECO:0007669"/>
    <property type="project" value="TreeGrafter"/>
</dbReference>
<dbReference type="PANTHER" id="PTHR16515">
    <property type="entry name" value="PR DOMAIN ZINC FINGER PROTEIN"/>
    <property type="match status" value="1"/>
</dbReference>
<sequence length="765" mass="88674">MEAMEIQNELQNDECVSSTVEFCMICLDTECKLYKLDKYNLHTNFKHLTGIELKDEVRFVPQLCTECAQRLTNCAKFREKSLRAYHLLAQLGERSKMLTLEQIKTINRTHNQLASNITKITFDPDSYDVCVKEHQEHIVQKIEIKIEKDTGIDHQNLNYNIKFEKNLSNNELDDGTPEFEIDVINKTEFNDEDMDYDMDVLDDCDTDVDFAKSKSDMNSSRSKVIKSKNIVKTNKASLNNSTLVVNRNTNNIKDENIKNKMIFKKEPKFNSAENMPKIKNLNRIVKKTLNKNVDSTKTLRSAVKDRTQSIKSKKLNRSKKITIKKDLADGDSLKEVRPKRKRVKGGKPGKPASKDHLKLFEVTERSKEEQLEEIQKRKETSSYKSSLYKCTVCYKGFIDNKAYEGHMERHTDKFGKFECSICGIRAKNKICLRKHMVMNHLFRYTCFKCSFVTKDRSTALNHERWHDGKEYKCPHCGEVFSKYTSRMSHVRLKHPSDHVCRLCGFSFVGERGLYLHMSKTHRAADTESLDGPQCEECNIRFASAAAYEQHMKVSPKHAPADKLKANTPVKKYPYKKLPQKKIDCEQCGVQLVGARNYARHFRMLHPGKNRTKYSSVNVMKMSVMCELCGKVMPSLRYHLPCHAQQKQFKCDVCDERFETKYFLNKHAETHSGGSRPRYECNICGKNMSYPSSLWRHMFSHKDTRPYYKCDICDKNFTAARARDDHVLHVHNNVPRPKRVRAPRAGTKLSQTRVKGELGTSDSEES</sequence>
<evidence type="ECO:0000256" key="1">
    <source>
        <dbReference type="ARBA" id="ARBA00004123"/>
    </source>
</evidence>
<feature type="domain" description="ZAD" evidence="11">
    <location>
        <begin position="21"/>
        <end position="91"/>
    </location>
</feature>
<dbReference type="PROSITE" id="PS00028">
    <property type="entry name" value="ZINC_FINGER_C2H2_1"/>
    <property type="match status" value="7"/>
</dbReference>
<evidence type="ECO:0000259" key="10">
    <source>
        <dbReference type="PROSITE" id="PS50157"/>
    </source>
</evidence>
<feature type="domain" description="C2H2-type" evidence="10">
    <location>
        <begin position="707"/>
        <end position="735"/>
    </location>
</feature>
<name>A0A6J1P505_BICAN</name>
<evidence type="ECO:0000313" key="13">
    <source>
        <dbReference type="RefSeq" id="XP_023952901.2"/>
    </source>
</evidence>
<evidence type="ECO:0000256" key="2">
    <source>
        <dbReference type="ARBA" id="ARBA00022723"/>
    </source>
</evidence>
<keyword evidence="5 8" id="KW-0862">Zinc</keyword>
<dbReference type="InterPro" id="IPR013087">
    <property type="entry name" value="Znf_C2H2_type"/>
</dbReference>
<dbReference type="OrthoDB" id="6910933at2759"/>
<dbReference type="SUPFAM" id="SSF57667">
    <property type="entry name" value="beta-beta-alpha zinc fingers"/>
    <property type="match status" value="4"/>
</dbReference>
<feature type="domain" description="C2H2-type" evidence="10">
    <location>
        <begin position="498"/>
        <end position="526"/>
    </location>
</feature>
<dbReference type="AlphaFoldDB" id="A0A6J1P505"/>
<evidence type="ECO:0000313" key="12">
    <source>
        <dbReference type="Proteomes" id="UP001652582"/>
    </source>
</evidence>
<feature type="domain" description="C2H2-type" evidence="10">
    <location>
        <begin position="582"/>
        <end position="610"/>
    </location>
</feature>
<keyword evidence="3" id="KW-0677">Repeat</keyword>
<feature type="binding site" evidence="8">
    <location>
        <position position="64"/>
    </location>
    <ligand>
        <name>Zn(2+)</name>
        <dbReference type="ChEBI" id="CHEBI:29105"/>
    </ligand>
</feature>
<feature type="binding site" evidence="8">
    <location>
        <position position="26"/>
    </location>
    <ligand>
        <name>Zn(2+)</name>
        <dbReference type="ChEBI" id="CHEBI:29105"/>
    </ligand>
</feature>
<feature type="domain" description="C2H2-type" evidence="10">
    <location>
        <begin position="678"/>
        <end position="705"/>
    </location>
</feature>
<feature type="binding site" evidence="8">
    <location>
        <position position="23"/>
    </location>
    <ligand>
        <name>Zn(2+)</name>
        <dbReference type="ChEBI" id="CHEBI:29105"/>
    </ligand>
</feature>
<dbReference type="PANTHER" id="PTHR16515:SF66">
    <property type="entry name" value="C2H2-TYPE DOMAIN-CONTAINING PROTEIN"/>
    <property type="match status" value="1"/>
</dbReference>
<evidence type="ECO:0000256" key="4">
    <source>
        <dbReference type="ARBA" id="ARBA00022771"/>
    </source>
</evidence>
<dbReference type="InterPro" id="IPR050331">
    <property type="entry name" value="Zinc_finger"/>
</dbReference>
<comment type="subcellular location">
    <subcellularLocation>
        <location evidence="1">Nucleus</location>
    </subcellularLocation>
</comment>
<evidence type="ECO:0000256" key="8">
    <source>
        <dbReference type="PROSITE-ProRule" id="PRU01263"/>
    </source>
</evidence>
<dbReference type="SMART" id="SM00355">
    <property type="entry name" value="ZnF_C2H2"/>
    <property type="match status" value="11"/>
</dbReference>
<dbReference type="Pfam" id="PF07776">
    <property type="entry name" value="zf-AD"/>
    <property type="match status" value="1"/>
</dbReference>
<dbReference type="Gene3D" id="3.30.160.60">
    <property type="entry name" value="Classic Zinc Finger"/>
    <property type="match status" value="5"/>
</dbReference>
<feature type="region of interest" description="Disordered" evidence="9">
    <location>
        <begin position="734"/>
        <end position="765"/>
    </location>
</feature>
<dbReference type="SMART" id="SM00868">
    <property type="entry name" value="zf-AD"/>
    <property type="match status" value="1"/>
</dbReference>
<evidence type="ECO:0000256" key="7">
    <source>
        <dbReference type="PROSITE-ProRule" id="PRU00042"/>
    </source>
</evidence>
<evidence type="ECO:0000256" key="3">
    <source>
        <dbReference type="ARBA" id="ARBA00022737"/>
    </source>
</evidence>
<feature type="binding site" evidence="8">
    <location>
        <position position="67"/>
    </location>
    <ligand>
        <name>Zn(2+)</name>
        <dbReference type="ChEBI" id="CHEBI:29105"/>
    </ligand>
</feature>
<feature type="domain" description="C2H2-type" evidence="10">
    <location>
        <begin position="471"/>
        <end position="499"/>
    </location>
</feature>
<proteinExistence type="predicted"/>
<evidence type="ECO:0000256" key="5">
    <source>
        <dbReference type="ARBA" id="ARBA00022833"/>
    </source>
</evidence>
<dbReference type="InterPro" id="IPR036236">
    <property type="entry name" value="Znf_C2H2_sf"/>
</dbReference>
<dbReference type="PROSITE" id="PS51915">
    <property type="entry name" value="ZAD"/>
    <property type="match status" value="1"/>
</dbReference>
<accession>A0A6J1P505</accession>
<dbReference type="RefSeq" id="XP_023952901.2">
    <property type="nucleotide sequence ID" value="XM_024097133.2"/>
</dbReference>
<keyword evidence="2 8" id="KW-0479">Metal-binding</keyword>
<evidence type="ECO:0000256" key="6">
    <source>
        <dbReference type="ARBA" id="ARBA00023242"/>
    </source>
</evidence>
<keyword evidence="6" id="KW-0539">Nucleus</keyword>
<dbReference type="PROSITE" id="PS50157">
    <property type="entry name" value="ZINC_FINGER_C2H2_2"/>
    <property type="match status" value="7"/>
</dbReference>
<feature type="domain" description="C2H2-type" evidence="10">
    <location>
        <begin position="648"/>
        <end position="675"/>
    </location>
</feature>
<dbReference type="GeneID" id="112056673"/>
<evidence type="ECO:0000259" key="11">
    <source>
        <dbReference type="PROSITE" id="PS51915"/>
    </source>
</evidence>
<protein>
    <submittedName>
        <fullName evidence="13">Zinc finger protein 37 homolog</fullName>
    </submittedName>
</protein>
<keyword evidence="4 7" id="KW-0863">Zinc-finger</keyword>
<dbReference type="KEGG" id="bany:112056673"/>
<organism evidence="12 13">
    <name type="scientific">Bicyclus anynana</name>
    <name type="common">Squinting bush brown butterfly</name>
    <dbReference type="NCBI Taxonomy" id="110368"/>
    <lineage>
        <taxon>Eukaryota</taxon>
        <taxon>Metazoa</taxon>
        <taxon>Ecdysozoa</taxon>
        <taxon>Arthropoda</taxon>
        <taxon>Hexapoda</taxon>
        <taxon>Insecta</taxon>
        <taxon>Pterygota</taxon>
        <taxon>Neoptera</taxon>
        <taxon>Endopterygota</taxon>
        <taxon>Lepidoptera</taxon>
        <taxon>Glossata</taxon>
        <taxon>Ditrysia</taxon>
        <taxon>Papilionoidea</taxon>
        <taxon>Nymphalidae</taxon>
        <taxon>Satyrinae</taxon>
        <taxon>Satyrini</taxon>
        <taxon>Mycalesina</taxon>
        <taxon>Bicyclus</taxon>
    </lineage>
</organism>
<evidence type="ECO:0000256" key="9">
    <source>
        <dbReference type="SAM" id="MobiDB-lite"/>
    </source>
</evidence>
<dbReference type="Pfam" id="PF00096">
    <property type="entry name" value="zf-C2H2"/>
    <property type="match status" value="3"/>
</dbReference>
<dbReference type="Proteomes" id="UP001652582">
    <property type="component" value="Chromosome 27"/>
</dbReference>